<feature type="region of interest" description="Disordered" evidence="11">
    <location>
        <begin position="381"/>
        <end position="404"/>
    </location>
</feature>
<feature type="binding site" evidence="8">
    <location>
        <begin position="254"/>
        <end position="255"/>
    </location>
    <ligand>
        <name>ATP</name>
        <dbReference type="ChEBI" id="CHEBI:30616"/>
    </ligand>
</feature>
<dbReference type="InterPro" id="IPR017441">
    <property type="entry name" value="Protein_kinase_ATP_BS"/>
</dbReference>
<dbReference type="FunFam" id="3.30.200.20:FF:000042">
    <property type="entry name" value="Aurora kinase A"/>
    <property type="match status" value="1"/>
</dbReference>
<evidence type="ECO:0000256" key="5">
    <source>
        <dbReference type="ARBA" id="ARBA00022840"/>
    </source>
</evidence>
<dbReference type="Gene3D" id="3.30.200.20">
    <property type="entry name" value="Phosphorylase Kinase, domain 1"/>
    <property type="match status" value="1"/>
</dbReference>
<evidence type="ECO:0000313" key="13">
    <source>
        <dbReference type="Proteomes" id="UP000095280"/>
    </source>
</evidence>
<evidence type="ECO:0000313" key="14">
    <source>
        <dbReference type="WBParaSite" id="maker-unitig_45029-snap-gene-0.1-mRNA-1"/>
    </source>
</evidence>
<dbReference type="WBParaSite" id="maker-unitig_45029-snap-gene-0.1-mRNA-1">
    <property type="protein sequence ID" value="maker-unitig_45029-snap-gene-0.1-mRNA-1"/>
    <property type="gene ID" value="maker-unitig_45029-snap-gene-0.1"/>
</dbReference>
<evidence type="ECO:0000256" key="7">
    <source>
        <dbReference type="ARBA" id="ARBA00048679"/>
    </source>
</evidence>
<proteinExistence type="predicted"/>
<dbReference type="AlphaFoldDB" id="A0A1I8FR18"/>
<feature type="cross-link" description="Glycyl lysine isopeptide (Lys-Gly) (interchain with G-Cter in SUMO2)" evidence="9">
    <location>
        <position position="252"/>
    </location>
</feature>
<feature type="binding site" evidence="8 10">
    <location>
        <position position="174"/>
    </location>
    <ligand>
        <name>ATP</name>
        <dbReference type="ChEBI" id="CHEBI:30616"/>
    </ligand>
</feature>
<comment type="catalytic activity">
    <reaction evidence="7">
        <text>L-seryl-[protein] + ATP = O-phospho-L-seryl-[protein] + ADP + H(+)</text>
        <dbReference type="Rhea" id="RHEA:17989"/>
        <dbReference type="Rhea" id="RHEA-COMP:9863"/>
        <dbReference type="Rhea" id="RHEA-COMP:11604"/>
        <dbReference type="ChEBI" id="CHEBI:15378"/>
        <dbReference type="ChEBI" id="CHEBI:29999"/>
        <dbReference type="ChEBI" id="CHEBI:30616"/>
        <dbReference type="ChEBI" id="CHEBI:83421"/>
        <dbReference type="ChEBI" id="CHEBI:456216"/>
        <dbReference type="EC" id="2.7.11.1"/>
    </reaction>
</comment>
<evidence type="ECO:0000256" key="3">
    <source>
        <dbReference type="ARBA" id="ARBA00022741"/>
    </source>
</evidence>
<dbReference type="GO" id="GO:0005524">
    <property type="term" value="F:ATP binding"/>
    <property type="evidence" value="ECO:0007669"/>
    <property type="project" value="UniProtKB-UniRule"/>
</dbReference>
<dbReference type="InterPro" id="IPR030616">
    <property type="entry name" value="Aur-like"/>
</dbReference>
<sequence>VKQACHPVIHGDRDHQQPVPVSAGSGLALRLRPRQTSIYRRLAEIGALSAAREDTLAEAGRSGQRRVEAQYMRRSTCTINYGKDLPLAQGIKLILLKIGTVLEDPTLEMSSSSALSSVENQLNNQQPLSPQVSGVQTRMSKISDFDIGCPLGKGKFGNVYLAKEKKHDFLVALKILFKSQLVKGRMEHQLHREIEIMSHLRHPHILQLYTMFYDQKRIYLVLEYAFRGQMYSLLTRMGRFSEAEVRHLTYIKPENLLLGFYYELKLADFGWSACTRHRSGGEPCGTSGLPAARDGVTHDESVDVWTMGVLWATRCCTARHRSRTKRSMGPKNESLWWTSPSPSTSLLLPENLISRILRKAPKDRISLQDIQCHPWIDSTRTKSVDTNPSHLESYAARGFQSDDE</sequence>
<name>A0A1I8FR18_9PLAT</name>
<evidence type="ECO:0000256" key="1">
    <source>
        <dbReference type="ARBA" id="ARBA00022527"/>
    </source>
</evidence>
<dbReference type="PROSITE" id="PS50011">
    <property type="entry name" value="PROTEIN_KINASE_DOM"/>
    <property type="match status" value="1"/>
</dbReference>
<feature type="binding site" evidence="8">
    <location>
        <begin position="223"/>
        <end position="225"/>
    </location>
    <ligand>
        <name>ATP</name>
        <dbReference type="ChEBI" id="CHEBI:30616"/>
    </ligand>
</feature>
<dbReference type="GO" id="GO:0004674">
    <property type="term" value="F:protein serine/threonine kinase activity"/>
    <property type="evidence" value="ECO:0007669"/>
    <property type="project" value="UniProtKB-KW"/>
</dbReference>
<feature type="binding site" evidence="8">
    <location>
        <position position="155"/>
    </location>
    <ligand>
        <name>ATP</name>
        <dbReference type="ChEBI" id="CHEBI:30616"/>
    </ligand>
</feature>
<organism evidence="13 14">
    <name type="scientific">Macrostomum lignano</name>
    <dbReference type="NCBI Taxonomy" id="282301"/>
    <lineage>
        <taxon>Eukaryota</taxon>
        <taxon>Metazoa</taxon>
        <taxon>Spiralia</taxon>
        <taxon>Lophotrochozoa</taxon>
        <taxon>Platyhelminthes</taxon>
        <taxon>Rhabditophora</taxon>
        <taxon>Macrostomorpha</taxon>
        <taxon>Macrostomida</taxon>
        <taxon>Macrostomidae</taxon>
        <taxon>Macrostomum</taxon>
    </lineage>
</organism>
<dbReference type="SUPFAM" id="SSF56112">
    <property type="entry name" value="Protein kinase-like (PK-like)"/>
    <property type="match status" value="1"/>
</dbReference>
<keyword evidence="3 8" id="KW-0547">Nucleotide-binding</keyword>
<keyword evidence="5 8" id="KW-0067">ATP-binding</keyword>
<keyword evidence="1" id="KW-0723">Serine/threonine-protein kinase</keyword>
<accession>A0A1I8FR18</accession>
<reference evidence="14" key="1">
    <citation type="submission" date="2016-11" db="UniProtKB">
        <authorList>
            <consortium name="WormBaseParasite"/>
        </authorList>
    </citation>
    <scope>IDENTIFICATION</scope>
</reference>
<evidence type="ECO:0000256" key="8">
    <source>
        <dbReference type="PIRSR" id="PIRSR630616-2"/>
    </source>
</evidence>
<evidence type="ECO:0000256" key="10">
    <source>
        <dbReference type="PROSITE-ProRule" id="PRU10141"/>
    </source>
</evidence>
<evidence type="ECO:0000259" key="12">
    <source>
        <dbReference type="PROSITE" id="PS50011"/>
    </source>
</evidence>
<evidence type="ECO:0000256" key="9">
    <source>
        <dbReference type="PIRSR" id="PIRSR630616-3"/>
    </source>
</evidence>
<keyword evidence="4" id="KW-0418">Kinase</keyword>
<dbReference type="Gene3D" id="1.10.510.10">
    <property type="entry name" value="Transferase(Phosphotransferase) domain 1"/>
    <property type="match status" value="1"/>
</dbReference>
<dbReference type="PANTHER" id="PTHR24350">
    <property type="entry name" value="SERINE/THREONINE-PROTEIN KINASE IAL-RELATED"/>
    <property type="match status" value="1"/>
</dbReference>
<dbReference type="InterPro" id="IPR011009">
    <property type="entry name" value="Kinase-like_dom_sf"/>
</dbReference>
<dbReference type="Proteomes" id="UP000095280">
    <property type="component" value="Unplaced"/>
</dbReference>
<feature type="domain" description="Protein kinase" evidence="12">
    <location>
        <begin position="145"/>
        <end position="376"/>
    </location>
</feature>
<dbReference type="Pfam" id="PF00069">
    <property type="entry name" value="Pkinase"/>
    <property type="match status" value="2"/>
</dbReference>
<evidence type="ECO:0000256" key="2">
    <source>
        <dbReference type="ARBA" id="ARBA00022679"/>
    </source>
</evidence>
<feature type="binding site" evidence="8">
    <location>
        <position position="268"/>
    </location>
    <ligand>
        <name>ATP</name>
        <dbReference type="ChEBI" id="CHEBI:30616"/>
    </ligand>
</feature>
<dbReference type="InterPro" id="IPR000719">
    <property type="entry name" value="Prot_kinase_dom"/>
</dbReference>
<evidence type="ECO:0000256" key="4">
    <source>
        <dbReference type="ARBA" id="ARBA00022777"/>
    </source>
</evidence>
<evidence type="ECO:0000256" key="6">
    <source>
        <dbReference type="ARBA" id="ARBA00047899"/>
    </source>
</evidence>
<keyword evidence="2" id="KW-0808">Transferase</keyword>
<protein>
    <submittedName>
        <fullName evidence="14">Aurora kinase</fullName>
    </submittedName>
</protein>
<comment type="catalytic activity">
    <reaction evidence="6">
        <text>L-threonyl-[protein] + ATP = O-phospho-L-threonyl-[protein] + ADP + H(+)</text>
        <dbReference type="Rhea" id="RHEA:46608"/>
        <dbReference type="Rhea" id="RHEA-COMP:11060"/>
        <dbReference type="Rhea" id="RHEA-COMP:11605"/>
        <dbReference type="ChEBI" id="CHEBI:15378"/>
        <dbReference type="ChEBI" id="CHEBI:30013"/>
        <dbReference type="ChEBI" id="CHEBI:30616"/>
        <dbReference type="ChEBI" id="CHEBI:61977"/>
        <dbReference type="ChEBI" id="CHEBI:456216"/>
        <dbReference type="EC" id="2.7.11.1"/>
    </reaction>
</comment>
<keyword evidence="13" id="KW-1185">Reference proteome</keyword>
<dbReference type="PROSITE" id="PS00107">
    <property type="entry name" value="PROTEIN_KINASE_ATP"/>
    <property type="match status" value="1"/>
</dbReference>
<evidence type="ECO:0000256" key="11">
    <source>
        <dbReference type="SAM" id="MobiDB-lite"/>
    </source>
</evidence>